<dbReference type="Proteomes" id="UP001392318">
    <property type="component" value="Unassembled WGS sequence"/>
</dbReference>
<sequence length="215" mass="25177">MSPELSSSPIKALIRNMPAVEQWMPKVGRPVSRRVHTMDDGRLFFTMKLVGIPFESVSDRVLEGAFENMTDMYTGLGRDFGRNLQVWTTFRRRKVNFNGRYAFSSQFCERFAWKYLQRFRTGEYFENAFYITVLIRYDDFDDGLKQAEQMADGLEKQLRPYDPEFLETFERRGIQFSNVFRFYSELVNGEEQEVPCTTAPGSELIPDAGRTDHPH</sequence>
<organism evidence="1 2">
    <name type="scientific">Paraburkholderia unamae</name>
    <dbReference type="NCBI Taxonomy" id="219649"/>
    <lineage>
        <taxon>Bacteria</taxon>
        <taxon>Pseudomonadati</taxon>
        <taxon>Pseudomonadota</taxon>
        <taxon>Betaproteobacteria</taxon>
        <taxon>Burkholderiales</taxon>
        <taxon>Burkholderiaceae</taxon>
        <taxon>Paraburkholderia</taxon>
    </lineage>
</organism>
<reference evidence="1" key="1">
    <citation type="submission" date="2024-01" db="EMBL/GenBank/DDBJ databases">
        <title>The diversity of rhizobia nodulating Mimosa spp. in eleven states of Brazil covering several biomes is determined by host plant, location, and edaphic factors.</title>
        <authorList>
            <person name="Rouws L."/>
            <person name="Barauna A."/>
            <person name="Beukes C."/>
            <person name="De Faria S.M."/>
            <person name="Gross E."/>
            <person name="Dos Reis Junior F.B."/>
            <person name="Simon M."/>
            <person name="Maluk M."/>
            <person name="Odee D.W."/>
            <person name="Kenicer G."/>
            <person name="Young J.P.W."/>
            <person name="Reis V.M."/>
            <person name="Zilli J."/>
            <person name="James E.K."/>
        </authorList>
    </citation>
    <scope>NUCLEOTIDE SEQUENCE</scope>
    <source>
        <strain evidence="1">JPY452</strain>
    </source>
</reference>
<evidence type="ECO:0000313" key="2">
    <source>
        <dbReference type="Proteomes" id="UP001392318"/>
    </source>
</evidence>
<dbReference type="EMBL" id="JAYMRU010000050">
    <property type="protein sequence ID" value="MEM5405876.1"/>
    <property type="molecule type" value="Genomic_DNA"/>
</dbReference>
<keyword evidence="2" id="KW-1185">Reference proteome</keyword>
<name>A0ACC6RW36_9BURK</name>
<comment type="caution">
    <text evidence="1">The sequence shown here is derived from an EMBL/GenBank/DDBJ whole genome shotgun (WGS) entry which is preliminary data.</text>
</comment>
<gene>
    <name evidence="1" type="ORF">VSR83_38790</name>
</gene>
<protein>
    <submittedName>
        <fullName evidence="1">Uncharacterized protein</fullName>
    </submittedName>
</protein>
<proteinExistence type="predicted"/>
<accession>A0ACC6RW36</accession>
<evidence type="ECO:0000313" key="1">
    <source>
        <dbReference type="EMBL" id="MEM5405876.1"/>
    </source>
</evidence>